<feature type="region of interest" description="Disordered" evidence="1">
    <location>
        <begin position="161"/>
        <end position="210"/>
    </location>
</feature>
<dbReference type="EMBL" id="JBBCAQ010000037">
    <property type="protein sequence ID" value="KAK7573813.1"/>
    <property type="molecule type" value="Genomic_DNA"/>
</dbReference>
<reference evidence="3 4" key="1">
    <citation type="submission" date="2024-03" db="EMBL/GenBank/DDBJ databases">
        <title>Adaptation during the transition from Ophiocordyceps entomopathogen to insect associate is accompanied by gene loss and intensified selection.</title>
        <authorList>
            <person name="Ward C.M."/>
            <person name="Onetto C.A."/>
            <person name="Borneman A.R."/>
        </authorList>
    </citation>
    <scope>NUCLEOTIDE SEQUENCE [LARGE SCALE GENOMIC DNA]</scope>
    <source>
        <strain evidence="3">AWRI1</strain>
        <tissue evidence="3">Single Adult Female</tissue>
    </source>
</reference>
<evidence type="ECO:0000256" key="2">
    <source>
        <dbReference type="SAM" id="Phobius"/>
    </source>
</evidence>
<keyword evidence="4" id="KW-1185">Reference proteome</keyword>
<dbReference type="Proteomes" id="UP001367676">
    <property type="component" value="Unassembled WGS sequence"/>
</dbReference>
<feature type="compositionally biased region" description="Basic and acidic residues" evidence="1">
    <location>
        <begin position="167"/>
        <end position="210"/>
    </location>
</feature>
<organism evidence="3 4">
    <name type="scientific">Parthenolecanium corni</name>
    <dbReference type="NCBI Taxonomy" id="536013"/>
    <lineage>
        <taxon>Eukaryota</taxon>
        <taxon>Metazoa</taxon>
        <taxon>Ecdysozoa</taxon>
        <taxon>Arthropoda</taxon>
        <taxon>Hexapoda</taxon>
        <taxon>Insecta</taxon>
        <taxon>Pterygota</taxon>
        <taxon>Neoptera</taxon>
        <taxon>Paraneoptera</taxon>
        <taxon>Hemiptera</taxon>
        <taxon>Sternorrhyncha</taxon>
        <taxon>Coccoidea</taxon>
        <taxon>Coccidae</taxon>
        <taxon>Parthenolecanium</taxon>
    </lineage>
</organism>
<gene>
    <name evidence="3" type="ORF">V9T40_011004</name>
</gene>
<evidence type="ECO:0000313" key="4">
    <source>
        <dbReference type="Proteomes" id="UP001367676"/>
    </source>
</evidence>
<dbReference type="AlphaFoldDB" id="A0AAN9T8G3"/>
<keyword evidence="2" id="KW-1133">Transmembrane helix</keyword>
<feature type="transmembrane region" description="Helical" evidence="2">
    <location>
        <begin position="48"/>
        <end position="73"/>
    </location>
</feature>
<sequence length="210" mass="24443">MPAIGPVYQPTTYHVGYEQHSDWSQQPRRNRMSKLRDWLQSDECCRRIFIASCVVIVLFIVLVLLEFIFAGVFGQNLIDHDYPPYTVILYVCFTIVGVAFIVVLALVYLRFVRHKRFYFWPFVRKESLARQMSNQVRNGQAMVLNPSTDLLVTSAQYGPVTEPPPTMHEEDETRNLMSSDHKEMNEEVEERPLESDPRIVLRPPGHRDDA</sequence>
<evidence type="ECO:0000313" key="3">
    <source>
        <dbReference type="EMBL" id="KAK7573813.1"/>
    </source>
</evidence>
<keyword evidence="2" id="KW-0812">Transmembrane</keyword>
<keyword evidence="2" id="KW-0472">Membrane</keyword>
<feature type="transmembrane region" description="Helical" evidence="2">
    <location>
        <begin position="85"/>
        <end position="109"/>
    </location>
</feature>
<accession>A0AAN9T8G3</accession>
<name>A0AAN9T8G3_9HEMI</name>
<comment type="caution">
    <text evidence="3">The sequence shown here is derived from an EMBL/GenBank/DDBJ whole genome shotgun (WGS) entry which is preliminary data.</text>
</comment>
<proteinExistence type="predicted"/>
<protein>
    <submittedName>
        <fullName evidence="3">Uncharacterized protein</fullName>
    </submittedName>
</protein>
<evidence type="ECO:0000256" key="1">
    <source>
        <dbReference type="SAM" id="MobiDB-lite"/>
    </source>
</evidence>